<dbReference type="InterPro" id="IPR001747">
    <property type="entry name" value="Vitellogenin_N"/>
</dbReference>
<sequence length="348" mass="39122">MKCLLSQARTHIATITEHLKTGNIKPETAAEFTRLVSVLRHCTAKTLREVVKDITACTIRDVKLLLIDAMARVGTEAAGIVLKECITEGKMAKKLHRITFGVGWVRGLDTGFMKNVLAICQHQTVVADVKAHRGCWFSFGTLVNRLMVKMRRNPRMGQDMRLVIFRQQIVKTIKEVMKNAKDDEEKITYIKAVGNAGWITIDIFKIVCDIINNAKTLLHVKVQAIWALRHMARVEPVLVRQKLLPILANPLVDPEIRISCYKILMQNDPSLLTCQMIGGVIAREAAGRGPRSNQFVSFVASDLRTSINYDNIDIVKASRARLLLRVIPRALTFQIFSYSKAINIPIDA</sequence>
<dbReference type="OrthoDB" id="160294at2759"/>
<organism evidence="4 5">
    <name type="scientific">Paramuricea clavata</name>
    <name type="common">Red gorgonian</name>
    <name type="synonym">Violescent sea-whip</name>
    <dbReference type="NCBI Taxonomy" id="317549"/>
    <lineage>
        <taxon>Eukaryota</taxon>
        <taxon>Metazoa</taxon>
        <taxon>Cnidaria</taxon>
        <taxon>Anthozoa</taxon>
        <taxon>Octocorallia</taxon>
        <taxon>Malacalcyonacea</taxon>
        <taxon>Plexauridae</taxon>
        <taxon>Paramuricea</taxon>
    </lineage>
</organism>
<dbReference type="PROSITE" id="PS51211">
    <property type="entry name" value="VITELLOGENIN"/>
    <property type="match status" value="1"/>
</dbReference>
<proteinExistence type="predicted"/>
<comment type="caution">
    <text evidence="4">The sequence shown here is derived from an EMBL/GenBank/DDBJ whole genome shotgun (WGS) entry which is preliminary data.</text>
</comment>
<keyword evidence="1" id="KW-1015">Disulfide bond</keyword>
<dbReference type="Proteomes" id="UP001152795">
    <property type="component" value="Unassembled WGS sequence"/>
</dbReference>
<dbReference type="EMBL" id="CACRXK020017767">
    <property type="protein sequence ID" value="CAB4031602.1"/>
    <property type="molecule type" value="Genomic_DNA"/>
</dbReference>
<protein>
    <submittedName>
        <fullName evidence="4">Vitellogenin N domain, partial</fullName>
    </submittedName>
</protein>
<dbReference type="InterPro" id="IPR011030">
    <property type="entry name" value="Lipovitellin_superhlx_dom"/>
</dbReference>
<evidence type="ECO:0000256" key="3">
    <source>
        <dbReference type="PROSITE-ProRule" id="PRU00557"/>
    </source>
</evidence>
<dbReference type="InterPro" id="IPR050733">
    <property type="entry name" value="Vitellogenin/Apolipophorin"/>
</dbReference>
<keyword evidence="2" id="KW-0325">Glycoprotein</keyword>
<accession>A0A6S7KYW9</accession>
<dbReference type="PANTHER" id="PTHR23345">
    <property type="entry name" value="VITELLOGENIN-RELATED"/>
    <property type="match status" value="1"/>
</dbReference>
<dbReference type="GO" id="GO:0005319">
    <property type="term" value="F:lipid transporter activity"/>
    <property type="evidence" value="ECO:0007669"/>
    <property type="project" value="InterPro"/>
</dbReference>
<dbReference type="Pfam" id="PF01347">
    <property type="entry name" value="Vitellogenin_N"/>
    <property type="match status" value="1"/>
</dbReference>
<evidence type="ECO:0000256" key="1">
    <source>
        <dbReference type="ARBA" id="ARBA00023157"/>
    </source>
</evidence>
<reference evidence="4" key="1">
    <citation type="submission" date="2020-04" db="EMBL/GenBank/DDBJ databases">
        <authorList>
            <person name="Alioto T."/>
            <person name="Alioto T."/>
            <person name="Gomez Garrido J."/>
        </authorList>
    </citation>
    <scope>NUCLEOTIDE SEQUENCE</scope>
    <source>
        <strain evidence="4">A484AB</strain>
    </source>
</reference>
<evidence type="ECO:0000313" key="4">
    <source>
        <dbReference type="EMBL" id="CAB4031602.1"/>
    </source>
</evidence>
<keyword evidence="5" id="KW-1185">Reference proteome</keyword>
<evidence type="ECO:0000256" key="2">
    <source>
        <dbReference type="ARBA" id="ARBA00023180"/>
    </source>
</evidence>
<dbReference type="SUPFAM" id="SSF48431">
    <property type="entry name" value="Lipovitellin-phosvitin complex, superhelical domain"/>
    <property type="match status" value="1"/>
</dbReference>
<evidence type="ECO:0000313" key="5">
    <source>
        <dbReference type="Proteomes" id="UP001152795"/>
    </source>
</evidence>
<dbReference type="AlphaFoldDB" id="A0A6S7KYW9"/>
<dbReference type="PANTHER" id="PTHR23345:SF15">
    <property type="entry name" value="VITELLOGENIN 1-RELATED"/>
    <property type="match status" value="1"/>
</dbReference>
<gene>
    <name evidence="4" type="ORF">PACLA_8A015863</name>
</gene>
<comment type="caution">
    <text evidence="3">Lacks conserved residue(s) required for the propagation of feature annotation.</text>
</comment>
<feature type="non-terminal residue" evidence="4">
    <location>
        <position position="348"/>
    </location>
</feature>
<dbReference type="Gene3D" id="1.25.10.20">
    <property type="entry name" value="Vitellinogen, superhelical"/>
    <property type="match status" value="1"/>
</dbReference>
<name>A0A6S7KYW9_PARCT</name>